<proteinExistence type="predicted"/>
<keyword evidence="1" id="KW-0547">Nucleotide-binding</keyword>
<dbReference type="Pfam" id="PF03266">
    <property type="entry name" value="NTPase_1"/>
    <property type="match status" value="1"/>
</dbReference>
<reference evidence="5" key="2">
    <citation type="submission" date="2020-05" db="UniProtKB">
        <authorList>
            <consortium name="EnsemblMetazoa"/>
        </authorList>
    </citation>
    <scope>IDENTIFICATION</scope>
    <source>
        <strain evidence="5">IAEA</strain>
    </source>
</reference>
<dbReference type="SUPFAM" id="SSF52540">
    <property type="entry name" value="P-loop containing nucleoside triphosphate hydrolases"/>
    <property type="match status" value="1"/>
</dbReference>
<dbReference type="GO" id="GO:0005524">
    <property type="term" value="F:ATP binding"/>
    <property type="evidence" value="ECO:0007669"/>
    <property type="project" value="UniProtKB-KW"/>
</dbReference>
<evidence type="ECO:0000313" key="5">
    <source>
        <dbReference type="EnsemblMetazoa" id="GPAI035786-PA"/>
    </source>
</evidence>
<dbReference type="AlphaFoldDB" id="A0A1B0A6D7"/>
<keyword evidence="2" id="KW-0378">Hydrolase</keyword>
<dbReference type="STRING" id="7398.A0A1B0A6D7"/>
<dbReference type="VEuPathDB" id="VectorBase:GPAI035786"/>
<keyword evidence="3" id="KW-0067">ATP-binding</keyword>
<dbReference type="Gene3D" id="3.40.50.300">
    <property type="entry name" value="P-loop containing nucleotide triphosphate hydrolases"/>
    <property type="match status" value="1"/>
</dbReference>
<dbReference type="Proteomes" id="UP000092445">
    <property type="component" value="Unassembled WGS sequence"/>
</dbReference>
<dbReference type="PANTHER" id="PTHR43146:SF1">
    <property type="entry name" value="CANCER-RELATED NUCLEOSIDE-TRIPHOSPHATASE"/>
    <property type="match status" value="1"/>
</dbReference>
<accession>A0A1B0A6D7</accession>
<dbReference type="InterPro" id="IPR002093">
    <property type="entry name" value="BRCA2_repeat"/>
</dbReference>
<sequence>MNPKFHYILLTGPPGIGKTTLVRKICEDLLNTHKIACDGFFTEEVRDPRGKRVGFDVITLQGKRGILARSNPSDNLKRPRIGKYSVYIQEFEDLALPVLSSDNHSRQLLVIDEIGKMELISKKFETAVNFCIEKCIILATIPQKMHHSLLLVQKLETNPKTSPEKNLERSPLFILLEKPKRCYSRKEKVKSNLEEKFKAAFDDKNDIEKEDTHNVNEDNEASVSSNQCRTGISENYHWDEDDNGLFLSRSTKEIPVNKQRNNENLVLFGNAVLGLQKASGERPELREGKNAVGANEIFIENELEEVKNKMHQDEVGKVNNPVSWLVSAGFETANDKKISISEEGHKPVQNILREFQDDLQEMDYETELKDIKARISNKSMATQCIESY</sequence>
<dbReference type="InterPro" id="IPR003593">
    <property type="entry name" value="AAA+_ATPase"/>
</dbReference>
<evidence type="ECO:0000256" key="2">
    <source>
        <dbReference type="ARBA" id="ARBA00022801"/>
    </source>
</evidence>
<dbReference type="SMART" id="SM00382">
    <property type="entry name" value="AAA"/>
    <property type="match status" value="1"/>
</dbReference>
<evidence type="ECO:0000259" key="4">
    <source>
        <dbReference type="SMART" id="SM00382"/>
    </source>
</evidence>
<dbReference type="InterPro" id="IPR027417">
    <property type="entry name" value="P-loop_NTPase"/>
</dbReference>
<protein>
    <recommendedName>
        <fullName evidence="4">AAA+ ATPase domain-containing protein</fullName>
    </recommendedName>
</protein>
<dbReference type="PROSITE" id="PS50138">
    <property type="entry name" value="BRCA2_REPEAT"/>
    <property type="match status" value="1"/>
</dbReference>
<evidence type="ECO:0000313" key="6">
    <source>
        <dbReference type="Proteomes" id="UP000092445"/>
    </source>
</evidence>
<keyword evidence="6" id="KW-1185">Reference proteome</keyword>
<feature type="domain" description="AAA+ ATPase" evidence="4">
    <location>
        <begin position="4"/>
        <end position="260"/>
    </location>
</feature>
<dbReference type="InterPro" id="IPR004948">
    <property type="entry name" value="Nuc-triphosphatase_THEP1"/>
</dbReference>
<organism evidence="5 6">
    <name type="scientific">Glossina pallidipes</name>
    <name type="common">Tsetse fly</name>
    <dbReference type="NCBI Taxonomy" id="7398"/>
    <lineage>
        <taxon>Eukaryota</taxon>
        <taxon>Metazoa</taxon>
        <taxon>Ecdysozoa</taxon>
        <taxon>Arthropoda</taxon>
        <taxon>Hexapoda</taxon>
        <taxon>Insecta</taxon>
        <taxon>Pterygota</taxon>
        <taxon>Neoptera</taxon>
        <taxon>Endopterygota</taxon>
        <taxon>Diptera</taxon>
        <taxon>Brachycera</taxon>
        <taxon>Muscomorpha</taxon>
        <taxon>Hippoboscoidea</taxon>
        <taxon>Glossinidae</taxon>
        <taxon>Glossina</taxon>
    </lineage>
</organism>
<name>A0A1B0A6D7_GLOPL</name>
<evidence type="ECO:0000256" key="1">
    <source>
        <dbReference type="ARBA" id="ARBA00022741"/>
    </source>
</evidence>
<reference evidence="6" key="1">
    <citation type="submission" date="2014-03" db="EMBL/GenBank/DDBJ databases">
        <authorList>
            <person name="Aksoy S."/>
            <person name="Warren W."/>
            <person name="Wilson R.K."/>
        </authorList>
    </citation>
    <scope>NUCLEOTIDE SEQUENCE [LARGE SCALE GENOMIC DNA]</scope>
    <source>
        <strain evidence="6">IAEA</strain>
    </source>
</reference>
<dbReference type="EnsemblMetazoa" id="GPAI035786-RA">
    <property type="protein sequence ID" value="GPAI035786-PA"/>
    <property type="gene ID" value="GPAI035786"/>
</dbReference>
<dbReference type="GO" id="GO:0017111">
    <property type="term" value="F:ribonucleoside triphosphate phosphatase activity"/>
    <property type="evidence" value="ECO:0007669"/>
    <property type="project" value="InterPro"/>
</dbReference>
<dbReference type="PANTHER" id="PTHR43146">
    <property type="entry name" value="CANCER-RELATED NUCLEOSIDE-TRIPHOSPHATASE"/>
    <property type="match status" value="1"/>
</dbReference>
<evidence type="ECO:0000256" key="3">
    <source>
        <dbReference type="ARBA" id="ARBA00022840"/>
    </source>
</evidence>